<dbReference type="EMBL" id="BGPR01134892">
    <property type="protein sequence ID" value="GBN54522.1"/>
    <property type="molecule type" value="Genomic_DNA"/>
</dbReference>
<proteinExistence type="predicted"/>
<sequence>MRRIFSVTTKFLSRRIHWRKSGQYEGPGTNQTADNLAKQATIKGEIHYLSVPKSHLKNLFHRVSINKWQQEWATGDTGRTINPTVTTNPVPGMRESILFATGLVTSPATPAGSTFIIPIFTPVETLVHHFTTQRHAFEQHHITLLNRVKT</sequence>
<evidence type="ECO:0000313" key="2">
    <source>
        <dbReference type="EMBL" id="GBN54530.1"/>
    </source>
</evidence>
<gene>
    <name evidence="1" type="ORF">AVEN_122622_1</name>
    <name evidence="2" type="ORF">AVEN_136141_1</name>
    <name evidence="3" type="ORF">AVEN_155850_1</name>
    <name evidence="4" type="ORF">AVEN_202639_1</name>
</gene>
<evidence type="ECO:0008006" key="6">
    <source>
        <dbReference type="Google" id="ProtNLM"/>
    </source>
</evidence>
<protein>
    <recommendedName>
        <fullName evidence="6">RNase H type-1 domain-containing protein</fullName>
    </recommendedName>
</protein>
<dbReference type="EMBL" id="BGPR01134901">
    <property type="protein sequence ID" value="GBN54545.1"/>
    <property type="molecule type" value="Genomic_DNA"/>
</dbReference>
<name>A0A4Y2PTT1_ARAVE</name>
<dbReference type="Proteomes" id="UP000499080">
    <property type="component" value="Unassembled WGS sequence"/>
</dbReference>
<accession>A0A4Y2PTT1</accession>
<dbReference type="EMBL" id="BGPR01134905">
    <property type="protein sequence ID" value="GBN54555.1"/>
    <property type="molecule type" value="Genomic_DNA"/>
</dbReference>
<organism evidence="1 5">
    <name type="scientific">Araneus ventricosus</name>
    <name type="common">Orbweaver spider</name>
    <name type="synonym">Epeira ventricosa</name>
    <dbReference type="NCBI Taxonomy" id="182803"/>
    <lineage>
        <taxon>Eukaryota</taxon>
        <taxon>Metazoa</taxon>
        <taxon>Ecdysozoa</taxon>
        <taxon>Arthropoda</taxon>
        <taxon>Chelicerata</taxon>
        <taxon>Arachnida</taxon>
        <taxon>Araneae</taxon>
        <taxon>Araneomorphae</taxon>
        <taxon>Entelegynae</taxon>
        <taxon>Araneoidea</taxon>
        <taxon>Araneidae</taxon>
        <taxon>Araneus</taxon>
    </lineage>
</organism>
<evidence type="ECO:0000313" key="3">
    <source>
        <dbReference type="EMBL" id="GBN54545.1"/>
    </source>
</evidence>
<comment type="caution">
    <text evidence="1">The sequence shown here is derived from an EMBL/GenBank/DDBJ whole genome shotgun (WGS) entry which is preliminary data.</text>
</comment>
<evidence type="ECO:0000313" key="4">
    <source>
        <dbReference type="EMBL" id="GBN54555.1"/>
    </source>
</evidence>
<evidence type="ECO:0000313" key="1">
    <source>
        <dbReference type="EMBL" id="GBN54522.1"/>
    </source>
</evidence>
<reference evidence="1 5" key="1">
    <citation type="journal article" date="2019" name="Sci. Rep.">
        <title>Orb-weaving spider Araneus ventricosus genome elucidates the spidroin gene catalogue.</title>
        <authorList>
            <person name="Kono N."/>
            <person name="Nakamura H."/>
            <person name="Ohtoshi R."/>
            <person name="Moran D.A.P."/>
            <person name="Shinohara A."/>
            <person name="Yoshida Y."/>
            <person name="Fujiwara M."/>
            <person name="Mori M."/>
            <person name="Tomita M."/>
            <person name="Arakawa K."/>
        </authorList>
    </citation>
    <scope>NUCLEOTIDE SEQUENCE [LARGE SCALE GENOMIC DNA]</scope>
</reference>
<keyword evidence="5" id="KW-1185">Reference proteome</keyword>
<dbReference type="EMBL" id="BGPR01134895">
    <property type="protein sequence ID" value="GBN54530.1"/>
    <property type="molecule type" value="Genomic_DNA"/>
</dbReference>
<evidence type="ECO:0000313" key="5">
    <source>
        <dbReference type="Proteomes" id="UP000499080"/>
    </source>
</evidence>
<dbReference type="AlphaFoldDB" id="A0A4Y2PTT1"/>